<dbReference type="PANTHER" id="PTHR32432">
    <property type="entry name" value="CELL DIVISION PROTEIN FTSA-RELATED"/>
    <property type="match status" value="1"/>
</dbReference>
<reference evidence="1" key="1">
    <citation type="journal article" date="2020" name="mSystems">
        <title>Genome- and Community-Level Interaction Insights into Carbon Utilization and Element Cycling Functions of Hydrothermarchaeota in Hydrothermal Sediment.</title>
        <authorList>
            <person name="Zhou Z."/>
            <person name="Liu Y."/>
            <person name="Xu W."/>
            <person name="Pan J."/>
            <person name="Luo Z.H."/>
            <person name="Li M."/>
        </authorList>
    </citation>
    <scope>NUCLEOTIDE SEQUENCE [LARGE SCALE GENOMIC DNA]</scope>
    <source>
        <strain evidence="1">HyVt-92</strain>
    </source>
</reference>
<gene>
    <name evidence="1" type="primary">pilM</name>
    <name evidence="1" type="ORF">ENL39_02230</name>
</gene>
<protein>
    <submittedName>
        <fullName evidence="1">Type IV pilus assembly protein PilM</fullName>
    </submittedName>
</protein>
<comment type="caution">
    <text evidence="1">The sequence shown here is derived from an EMBL/GenBank/DDBJ whole genome shotgun (WGS) entry which is preliminary data.</text>
</comment>
<dbReference type="EMBL" id="DRTT01000070">
    <property type="protein sequence ID" value="HHF98289.1"/>
    <property type="molecule type" value="Genomic_DNA"/>
</dbReference>
<sequence>MKVGSSSVKFVELLHKKNEYRLRKLGFESFPFSEKKEGYLNYVGFVAQKIKDIIRRYNLNSQKIVTGVEGESVAIRVVRIPQMKESELSEAIKWQAQEHLPYPLEDITVDYHVLKKDLVGAGGKEMSVLLVGVKKSTIDEYLRIFQEVGICPAIVDVNSLALYNVFERIENKKKEGTALINIGHRITNLLILAEDYPFLVRDIKFGGDNITRALIESFGVNYQEAEKIKKAEDLSYIGHKIGRELEPEQVEEVIRGALSELINEIVRSFEYYTSNREGAPVQKIILSGGVSLIKGIDVFLSQELEVPVEKFNPFVKISYAKGKFGEFLPYFSPVFSVPVGLALREVRHI</sequence>
<dbReference type="Pfam" id="PF11104">
    <property type="entry name" value="PilM_2"/>
    <property type="match status" value="1"/>
</dbReference>
<dbReference type="Gene3D" id="3.30.420.40">
    <property type="match status" value="2"/>
</dbReference>
<dbReference type="Gene3D" id="3.30.1490.300">
    <property type="match status" value="1"/>
</dbReference>
<dbReference type="Proteomes" id="UP000886070">
    <property type="component" value="Unassembled WGS sequence"/>
</dbReference>
<dbReference type="PANTHER" id="PTHR32432:SF3">
    <property type="entry name" value="ETHANOLAMINE UTILIZATION PROTEIN EUTJ"/>
    <property type="match status" value="1"/>
</dbReference>
<dbReference type="CDD" id="cd24049">
    <property type="entry name" value="ASKHA_NBD_PilM"/>
    <property type="match status" value="1"/>
</dbReference>
<dbReference type="InterPro" id="IPR005883">
    <property type="entry name" value="PilM"/>
</dbReference>
<proteinExistence type="predicted"/>
<dbReference type="PIRSF" id="PIRSF019169">
    <property type="entry name" value="PilM"/>
    <property type="match status" value="1"/>
</dbReference>
<dbReference type="AlphaFoldDB" id="A0A7V5HYK1"/>
<dbReference type="NCBIfam" id="TIGR01175">
    <property type="entry name" value="pilM"/>
    <property type="match status" value="1"/>
</dbReference>
<dbReference type="SUPFAM" id="SSF53067">
    <property type="entry name" value="Actin-like ATPase domain"/>
    <property type="match status" value="2"/>
</dbReference>
<dbReference type="InterPro" id="IPR043129">
    <property type="entry name" value="ATPase_NBD"/>
</dbReference>
<dbReference type="InterPro" id="IPR050696">
    <property type="entry name" value="FtsA/MreB"/>
</dbReference>
<evidence type="ECO:0000313" key="1">
    <source>
        <dbReference type="EMBL" id="HHF98289.1"/>
    </source>
</evidence>
<organism evidence="1">
    <name type="scientific">Aerophobetes bacterium</name>
    <dbReference type="NCBI Taxonomy" id="2030807"/>
    <lineage>
        <taxon>Bacteria</taxon>
        <taxon>Candidatus Aerophobota</taxon>
    </lineage>
</organism>
<accession>A0A7V5HYK1</accession>
<name>A0A7V5HYK1_UNCAE</name>